<reference evidence="1 2" key="1">
    <citation type="submission" date="2023-07" db="EMBL/GenBank/DDBJ databases">
        <title>Sorghum-associated microbial communities from plants grown in Nebraska, USA.</title>
        <authorList>
            <person name="Schachtman D."/>
        </authorList>
    </citation>
    <scope>NUCLEOTIDE SEQUENCE [LARGE SCALE GENOMIC DNA]</scope>
    <source>
        <strain evidence="1 2">BE190</strain>
    </source>
</reference>
<dbReference type="InterPro" id="IPR026365">
    <property type="entry name" value="BcepMu_gp16"/>
</dbReference>
<protein>
    <submittedName>
        <fullName evidence="1">Gp16 family phage-associated protein</fullName>
    </submittedName>
</protein>
<dbReference type="Proteomes" id="UP001253595">
    <property type="component" value="Unassembled WGS sequence"/>
</dbReference>
<keyword evidence="2" id="KW-1185">Reference proteome</keyword>
<comment type="caution">
    <text evidence="1">The sequence shown here is derived from an EMBL/GenBank/DDBJ whole genome shotgun (WGS) entry which is preliminary data.</text>
</comment>
<accession>A0ABU1UXQ8</accession>
<evidence type="ECO:0000313" key="2">
    <source>
        <dbReference type="Proteomes" id="UP001253595"/>
    </source>
</evidence>
<dbReference type="EMBL" id="JAVDVX010000003">
    <property type="protein sequence ID" value="MDR7089950.1"/>
    <property type="molecule type" value="Genomic_DNA"/>
</dbReference>
<name>A0ABU1UXQ8_9GAMM</name>
<evidence type="ECO:0000313" key="1">
    <source>
        <dbReference type="EMBL" id="MDR7089950.1"/>
    </source>
</evidence>
<proteinExistence type="predicted"/>
<dbReference type="RefSeq" id="WP_374725268.1">
    <property type="nucleotide sequence ID" value="NZ_JAVDVX010000003.1"/>
</dbReference>
<organism evidence="1 2">
    <name type="scientific">Cellvibrio fibrivorans</name>
    <dbReference type="NCBI Taxonomy" id="126350"/>
    <lineage>
        <taxon>Bacteria</taxon>
        <taxon>Pseudomonadati</taxon>
        <taxon>Pseudomonadota</taxon>
        <taxon>Gammaproteobacteria</taxon>
        <taxon>Cellvibrionales</taxon>
        <taxon>Cellvibrionaceae</taxon>
        <taxon>Cellvibrio</taxon>
    </lineage>
</organism>
<sequence length="77" mass="8708">MNRNSERVINEFKARGIAIADWARGEGFSPDLVYRVLRSNNVPRRGQSHLIALKLGLKQEPVESTLDFSNVKPSNNE</sequence>
<dbReference type="NCBIfam" id="TIGR04111">
    <property type="entry name" value="BcepMu_gp16"/>
    <property type="match status" value="1"/>
</dbReference>
<gene>
    <name evidence="1" type="ORF">J2X05_001972</name>
</gene>